<comment type="caution">
    <text evidence="1">The sequence shown here is derived from an EMBL/GenBank/DDBJ whole genome shotgun (WGS) entry which is preliminary data.</text>
</comment>
<protein>
    <submittedName>
        <fullName evidence="1">Uncharacterized protein</fullName>
    </submittedName>
</protein>
<keyword evidence="2" id="KW-1185">Reference proteome</keyword>
<reference evidence="1 2" key="1">
    <citation type="submission" date="2020-11" db="EMBL/GenBank/DDBJ databases">
        <authorList>
            <person name="Kim M.K."/>
        </authorList>
    </citation>
    <scope>NUCLEOTIDE SEQUENCE [LARGE SCALE GENOMIC DNA]</scope>
    <source>
        <strain evidence="1 2">BT683</strain>
    </source>
</reference>
<dbReference type="EMBL" id="JADQDQ010000001">
    <property type="protein sequence ID" value="MBF9236048.1"/>
    <property type="molecule type" value="Genomic_DNA"/>
</dbReference>
<dbReference type="Proteomes" id="UP000597617">
    <property type="component" value="Unassembled WGS sequence"/>
</dbReference>
<dbReference type="RefSeq" id="WP_196280427.1">
    <property type="nucleotide sequence ID" value="NZ_JADQDQ010000001.1"/>
</dbReference>
<evidence type="ECO:0000313" key="2">
    <source>
        <dbReference type="Proteomes" id="UP000597617"/>
    </source>
</evidence>
<name>A0ABS0IDK5_9BACT</name>
<accession>A0ABS0IDK5</accession>
<sequence length="81" mass="9663">MESYLEIEVPKQWAQQLLRRIAVAQEAKQALFEDEGNVYQVLIYFEQKRVEIWDTIMHYDKSQVPCRMALEDFVAALKTRL</sequence>
<gene>
    <name evidence="1" type="ORF">I2I05_01450</name>
</gene>
<organism evidence="1 2">
    <name type="scientific">Hymenobacter jeongseonensis</name>
    <dbReference type="NCBI Taxonomy" id="2791027"/>
    <lineage>
        <taxon>Bacteria</taxon>
        <taxon>Pseudomonadati</taxon>
        <taxon>Bacteroidota</taxon>
        <taxon>Cytophagia</taxon>
        <taxon>Cytophagales</taxon>
        <taxon>Hymenobacteraceae</taxon>
        <taxon>Hymenobacter</taxon>
    </lineage>
</organism>
<proteinExistence type="predicted"/>
<evidence type="ECO:0000313" key="1">
    <source>
        <dbReference type="EMBL" id="MBF9236048.1"/>
    </source>
</evidence>